<evidence type="ECO:0000256" key="6">
    <source>
        <dbReference type="ARBA" id="ARBA00023180"/>
    </source>
</evidence>
<dbReference type="Pfam" id="PF20067">
    <property type="entry name" value="SSL_N"/>
    <property type="match status" value="1"/>
</dbReference>
<keyword evidence="5" id="KW-0732">Signal</keyword>
<dbReference type="Proteomes" id="UP000501690">
    <property type="component" value="Linkage Group LG2"/>
</dbReference>
<evidence type="ECO:0000256" key="4">
    <source>
        <dbReference type="ARBA" id="ARBA00022554"/>
    </source>
</evidence>
<dbReference type="GO" id="GO:0016787">
    <property type="term" value="F:hydrolase activity"/>
    <property type="evidence" value="ECO:0007669"/>
    <property type="project" value="TreeGrafter"/>
</dbReference>
<accession>A0A4D6L057</accession>
<keyword evidence="9" id="KW-0762">Sugar transport</keyword>
<evidence type="ECO:0000256" key="2">
    <source>
        <dbReference type="ARBA" id="ARBA00009191"/>
    </source>
</evidence>
<comment type="similarity">
    <text evidence="2">Belongs to the strictosidine synthase family.</text>
</comment>
<keyword evidence="3" id="KW-0597">Phosphoprotein</keyword>
<dbReference type="Gene3D" id="2.120.10.30">
    <property type="entry name" value="TolB, C-terminal domain"/>
    <property type="match status" value="1"/>
</dbReference>
<organism evidence="9 10">
    <name type="scientific">Vigna unguiculata</name>
    <name type="common">Cowpea</name>
    <dbReference type="NCBI Taxonomy" id="3917"/>
    <lineage>
        <taxon>Eukaryota</taxon>
        <taxon>Viridiplantae</taxon>
        <taxon>Streptophyta</taxon>
        <taxon>Embryophyta</taxon>
        <taxon>Tracheophyta</taxon>
        <taxon>Spermatophyta</taxon>
        <taxon>Magnoliopsida</taxon>
        <taxon>eudicotyledons</taxon>
        <taxon>Gunneridae</taxon>
        <taxon>Pentapetalae</taxon>
        <taxon>rosids</taxon>
        <taxon>fabids</taxon>
        <taxon>Fabales</taxon>
        <taxon>Fabaceae</taxon>
        <taxon>Papilionoideae</taxon>
        <taxon>50 kb inversion clade</taxon>
        <taxon>NPAAA clade</taxon>
        <taxon>indigoferoid/millettioid clade</taxon>
        <taxon>Phaseoleae</taxon>
        <taxon>Vigna</taxon>
    </lineage>
</organism>
<dbReference type="PANTHER" id="PTHR10426">
    <property type="entry name" value="STRICTOSIDINE SYNTHASE-RELATED"/>
    <property type="match status" value="1"/>
</dbReference>
<dbReference type="FunFam" id="2.120.10.30:FF:000073">
    <property type="entry name" value="Protein STRICTOSIDINE SYNTHASE-LIKE 6"/>
    <property type="match status" value="1"/>
</dbReference>
<evidence type="ECO:0000313" key="9">
    <source>
        <dbReference type="EMBL" id="QCD82139.1"/>
    </source>
</evidence>
<gene>
    <name evidence="9" type="ORF">DEO72_LG2g2473</name>
</gene>
<dbReference type="AlphaFoldDB" id="A0A4D6L057"/>
<protein>
    <submittedName>
        <fullName evidence="9">Simple sugar transport system permease protein</fullName>
    </submittedName>
</protein>
<evidence type="ECO:0000313" key="10">
    <source>
        <dbReference type="Proteomes" id="UP000501690"/>
    </source>
</evidence>
<evidence type="ECO:0000256" key="1">
    <source>
        <dbReference type="ARBA" id="ARBA00004116"/>
    </source>
</evidence>
<dbReference type="OrthoDB" id="5307922at2759"/>
<keyword evidence="7" id="KW-0812">Transmembrane</keyword>
<dbReference type="Pfam" id="PF03088">
    <property type="entry name" value="Str_synth"/>
    <property type="match status" value="1"/>
</dbReference>
<keyword evidence="10" id="KW-1185">Reference proteome</keyword>
<evidence type="ECO:0000259" key="8">
    <source>
        <dbReference type="Pfam" id="PF03088"/>
    </source>
</evidence>
<dbReference type="EMBL" id="CP039346">
    <property type="protein sequence ID" value="QCD82139.1"/>
    <property type="molecule type" value="Genomic_DNA"/>
</dbReference>
<dbReference type="PANTHER" id="PTHR10426:SF88">
    <property type="entry name" value="ADIPOCYTE PLASMA MEMBRANE-ASSOCIATED PROTEIN HEMOMUCIN-RELATED"/>
    <property type="match status" value="1"/>
</dbReference>
<keyword evidence="7" id="KW-0472">Membrane</keyword>
<keyword evidence="9" id="KW-0813">Transport</keyword>
<evidence type="ECO:0000256" key="7">
    <source>
        <dbReference type="SAM" id="Phobius"/>
    </source>
</evidence>
<keyword evidence="6" id="KW-0325">Glycoprotein</keyword>
<evidence type="ECO:0000256" key="3">
    <source>
        <dbReference type="ARBA" id="ARBA00022553"/>
    </source>
</evidence>
<sequence length="370" mass="40782">MSDTTTSRFYTPLFAIVLPVVVAAILFRLEPFEPVLLPVQLGQSVVVVPARNDHARVGSEAVGKGQLQGPEDLAYDAASRVVYTGCDDGWIKRVTVNDSVADSVIEDWVNTGGRPLGLTLLHNGELIVADAGKGLLKMTSEKEVEVLVDEFEGQKLKLTDGVDVAEDGTIYFTDASHKYPVHDAVFDILEGKPNARFFSYNPATKKTTLLAQDLYFANGVAVSPDQQFVVFCESTLMRCNKYYLQGPKKGTIEKFCEVLGMPDNIHYDGEGHYLIATFTALSPELDLAFRYPFIRKIAAIVTKYVCNLPISKNGGFAIVDLEGKLTAHYYDPKLALTSAIRIGNHIYAGSIFYPHITRFDIEKYPALPTV</sequence>
<dbReference type="InterPro" id="IPR018119">
    <property type="entry name" value="Strictosidine_synth_cons-reg"/>
</dbReference>
<proteinExistence type="inferred from homology"/>
<dbReference type="GO" id="GO:0009753">
    <property type="term" value="P:response to jasmonic acid"/>
    <property type="evidence" value="ECO:0007669"/>
    <property type="project" value="UniProtKB-ARBA"/>
</dbReference>
<feature type="transmembrane region" description="Helical" evidence="7">
    <location>
        <begin position="9"/>
        <end position="29"/>
    </location>
</feature>
<dbReference type="SUPFAM" id="SSF63829">
    <property type="entry name" value="Calcium-dependent phosphotriesterase"/>
    <property type="match status" value="1"/>
</dbReference>
<reference evidence="9 10" key="1">
    <citation type="submission" date="2019-04" db="EMBL/GenBank/DDBJ databases">
        <title>An improved genome assembly and genetic linkage map for asparagus bean, Vigna unguiculata ssp. sesquipedialis.</title>
        <authorList>
            <person name="Xia Q."/>
            <person name="Zhang R."/>
            <person name="Dong Y."/>
        </authorList>
    </citation>
    <scope>NUCLEOTIDE SEQUENCE [LARGE SCALE GENOMIC DNA]</scope>
    <source>
        <tissue evidence="9">Leaf</tissue>
    </source>
</reference>
<evidence type="ECO:0000256" key="5">
    <source>
        <dbReference type="ARBA" id="ARBA00022729"/>
    </source>
</evidence>
<dbReference type="Gramene" id="Vigun03g251900.1.v1.2">
    <property type="protein sequence ID" value="Vigun03g251900.1.v1.2"/>
    <property type="gene ID" value="Vigun03g251900.v1.2"/>
</dbReference>
<keyword evidence="4" id="KW-0926">Vacuole</keyword>
<dbReference type="GO" id="GO:0012505">
    <property type="term" value="C:endomembrane system"/>
    <property type="evidence" value="ECO:0007669"/>
    <property type="project" value="TreeGrafter"/>
</dbReference>
<dbReference type="GO" id="GO:0005773">
    <property type="term" value="C:vacuole"/>
    <property type="evidence" value="ECO:0007669"/>
    <property type="project" value="UniProtKB-SubCell"/>
</dbReference>
<name>A0A4D6L057_VIGUN</name>
<dbReference type="InterPro" id="IPR011042">
    <property type="entry name" value="6-blade_b-propeller_TolB-like"/>
</dbReference>
<feature type="domain" description="Strictosidine synthase conserved region" evidence="8">
    <location>
        <begin position="160"/>
        <end position="246"/>
    </location>
</feature>
<keyword evidence="7" id="KW-1133">Transmembrane helix</keyword>
<comment type="subcellular location">
    <subcellularLocation>
        <location evidence="1">Vacuole</location>
    </subcellularLocation>
</comment>